<protein>
    <submittedName>
        <fullName evidence="5">CarboxypepD_reg-like domain-containing protein</fullName>
    </submittedName>
</protein>
<evidence type="ECO:0000256" key="3">
    <source>
        <dbReference type="ARBA" id="ARBA00023237"/>
    </source>
</evidence>
<organism evidence="5 6">
    <name type="scientific">Prevotella communis</name>
    <dbReference type="NCBI Taxonomy" id="2913614"/>
    <lineage>
        <taxon>Bacteria</taxon>
        <taxon>Pseudomonadati</taxon>
        <taxon>Bacteroidota</taxon>
        <taxon>Bacteroidia</taxon>
        <taxon>Bacteroidales</taxon>
        <taxon>Prevotellaceae</taxon>
        <taxon>Prevotella</taxon>
    </lineage>
</organism>
<dbReference type="Gene3D" id="2.60.40.1120">
    <property type="entry name" value="Carboxypeptidase-like, regulatory domain"/>
    <property type="match status" value="1"/>
</dbReference>
<dbReference type="RefSeq" id="WP_091818879.1">
    <property type="nucleotide sequence ID" value="NZ_FNCQ01000018.1"/>
</dbReference>
<dbReference type="SUPFAM" id="SSF56935">
    <property type="entry name" value="Porins"/>
    <property type="match status" value="1"/>
</dbReference>
<dbReference type="SUPFAM" id="SSF49464">
    <property type="entry name" value="Carboxypeptidase regulatory domain-like"/>
    <property type="match status" value="1"/>
</dbReference>
<evidence type="ECO:0000313" key="5">
    <source>
        <dbReference type="EMBL" id="SDH15665.1"/>
    </source>
</evidence>
<evidence type="ECO:0000256" key="1">
    <source>
        <dbReference type="ARBA" id="ARBA00004442"/>
    </source>
</evidence>
<comment type="subcellular location">
    <subcellularLocation>
        <location evidence="1">Cell outer membrane</location>
    </subcellularLocation>
</comment>
<evidence type="ECO:0000313" key="6">
    <source>
        <dbReference type="Proteomes" id="UP000198779"/>
    </source>
</evidence>
<dbReference type="Proteomes" id="UP000198779">
    <property type="component" value="Unassembled WGS sequence"/>
</dbReference>
<proteinExistence type="predicted"/>
<dbReference type="STRING" id="645274.SAMN04487901_11840"/>
<reference evidence="6" key="1">
    <citation type="submission" date="2016-10" db="EMBL/GenBank/DDBJ databases">
        <authorList>
            <person name="Varghese N."/>
            <person name="Submissions S."/>
        </authorList>
    </citation>
    <scope>NUCLEOTIDE SEQUENCE [LARGE SCALE GENOMIC DNA]</scope>
    <source>
        <strain evidence="6">BP1-148</strain>
    </source>
</reference>
<dbReference type="Pfam" id="PF13620">
    <property type="entry name" value="CarboxypepD_reg"/>
    <property type="match status" value="1"/>
</dbReference>
<dbReference type="AlphaFoldDB" id="A0A1G8A3V2"/>
<dbReference type="InterPro" id="IPR008969">
    <property type="entry name" value="CarboxyPept-like_regulatory"/>
</dbReference>
<feature type="chain" id="PRO_5011443813" evidence="4">
    <location>
        <begin position="22"/>
        <end position="795"/>
    </location>
</feature>
<dbReference type="EMBL" id="FNCQ01000018">
    <property type="protein sequence ID" value="SDH15665.1"/>
    <property type="molecule type" value="Genomic_DNA"/>
</dbReference>
<evidence type="ECO:0000256" key="4">
    <source>
        <dbReference type="SAM" id="SignalP"/>
    </source>
</evidence>
<sequence length="795" mass="89049">MKRMFLGAALMMLLGATEMMAQVSQTATQTIRGHVCDVASGEPMIGVTITVENGSTLATVSDTDGNFVINNVPVGRHAVRATFIGYEPVLLKEQLVSSGKELVLTLRMCENVAELGEVVVKPRVNKQLPLNDMAQVGARMFSVEEASRYAGGMADPARTASMFAGVATGGATNGISIHGNSPQMLQWRIEGVEVPNPNHFAEITEAGGGVFTSLNGTVLANSDFLTGAMPAEYGNALSGAFDMKMRVGNNTKYEHAIQVGTLGVDFASEGPLAKGSKASYLVNYRYSFLEIAKKLHAINMEKETLDYQDLSFKLNMPTRSAGTFALWFTGLIDRYENEVPDVSEWETLWDMNDSWSRQKNCAVGLTHNYRFRTGGTLHSSVAFTGSYRKLGVNDYTTEMNMTPEMAGRNSQWNVIISTQHQHKFSSRYTMQNGFEHQHLDFSTWMDYIHETGGPLYRVYDSDGNTGLTRLYTNHKVALSSRLSTVAGVNVMWFNLNDQWLVEPRVSMQYKISPSSTFSVAYAMNSRKGTTDTYFVLMDGKNPNKNLGLTRSHHISASFAQRLGENIMLKIEPYWQWLFDVPVERLRVGDGTSGMMGSTYSILNHRNFFQDRALVNEGAGRNYGVDFTLERYLKDGFYGMVTATLFKAEYRDAQGQWHHSRHDRRYITNILGGKEWMIGKAKKNVFGINGRLTMMGGDRYTPIPDGITFEDVMKRPDKSVPIDEGMDPYTKQKGMNVGYAFSVKYTINKQHTAHHIILEYLQMKTFQGQTFDLKTHEIVDKFTSLTFPNIAYRVEF</sequence>
<keyword evidence="6" id="KW-1185">Reference proteome</keyword>
<keyword evidence="3" id="KW-0998">Cell outer membrane</keyword>
<dbReference type="GO" id="GO:0009279">
    <property type="term" value="C:cell outer membrane"/>
    <property type="evidence" value="ECO:0007669"/>
    <property type="project" value="UniProtKB-SubCell"/>
</dbReference>
<feature type="signal peptide" evidence="4">
    <location>
        <begin position="1"/>
        <end position="21"/>
    </location>
</feature>
<dbReference type="Gene3D" id="2.40.170.20">
    <property type="entry name" value="TonB-dependent receptor, beta-barrel domain"/>
    <property type="match status" value="1"/>
</dbReference>
<gene>
    <name evidence="5" type="ORF">SAMN04487901_11840</name>
</gene>
<dbReference type="InterPro" id="IPR036942">
    <property type="entry name" value="Beta-barrel_TonB_sf"/>
</dbReference>
<accession>A0A1G8A3V2</accession>
<evidence type="ECO:0000256" key="2">
    <source>
        <dbReference type="ARBA" id="ARBA00023136"/>
    </source>
</evidence>
<keyword evidence="2" id="KW-0472">Membrane</keyword>
<name>A0A1G8A3V2_9BACT</name>
<keyword evidence="4" id="KW-0732">Signal</keyword>